<evidence type="ECO:0008006" key="5">
    <source>
        <dbReference type="Google" id="ProtNLM"/>
    </source>
</evidence>
<keyword evidence="2" id="KW-1133">Transmembrane helix</keyword>
<keyword evidence="2" id="KW-0472">Membrane</keyword>
<sequence length="169" mass="19448">MQNVNRQSVAYDFSMFDERSREIERRREQNNIVDLISKRKKKRKARAVFLNILCCVLLVGLLSTQIYSYTTLNELTSDISRQKKTLDELQAQEKLLNIDLEKQIDLTSVEEIATNTLFMEKADKNQISYISTASVDNGEIIGGDSRNFFEKLRDDVLQKISSIAAYLNG</sequence>
<dbReference type="AlphaFoldDB" id="A0A926DBS6"/>
<comment type="caution">
    <text evidence="3">The sequence shown here is derived from an EMBL/GenBank/DDBJ whole genome shotgun (WGS) entry which is preliminary data.</text>
</comment>
<evidence type="ECO:0000256" key="2">
    <source>
        <dbReference type="SAM" id="Phobius"/>
    </source>
</evidence>
<feature type="transmembrane region" description="Helical" evidence="2">
    <location>
        <begin position="48"/>
        <end position="67"/>
    </location>
</feature>
<accession>A0A926DBS6</accession>
<evidence type="ECO:0000313" key="4">
    <source>
        <dbReference type="Proteomes" id="UP000620366"/>
    </source>
</evidence>
<protein>
    <recommendedName>
        <fullName evidence="5">Cell division protein FtsL</fullName>
    </recommendedName>
</protein>
<evidence type="ECO:0000256" key="1">
    <source>
        <dbReference type="SAM" id="Coils"/>
    </source>
</evidence>
<dbReference type="RefSeq" id="WP_249298820.1">
    <property type="nucleotide sequence ID" value="NZ_JACRSP010000001.1"/>
</dbReference>
<proteinExistence type="predicted"/>
<feature type="coiled-coil region" evidence="1">
    <location>
        <begin position="72"/>
        <end position="106"/>
    </location>
</feature>
<gene>
    <name evidence="3" type="ORF">H8695_00530</name>
</gene>
<reference evidence="3" key="1">
    <citation type="submission" date="2020-08" db="EMBL/GenBank/DDBJ databases">
        <title>Genome public.</title>
        <authorList>
            <person name="Liu C."/>
            <person name="Sun Q."/>
        </authorList>
    </citation>
    <scope>NUCLEOTIDE SEQUENCE</scope>
    <source>
        <strain evidence="3">BX7</strain>
    </source>
</reference>
<keyword evidence="2" id="KW-0812">Transmembrane</keyword>
<dbReference type="EMBL" id="JACRSP010000001">
    <property type="protein sequence ID" value="MBC8535183.1"/>
    <property type="molecule type" value="Genomic_DNA"/>
</dbReference>
<keyword evidence="1" id="KW-0175">Coiled coil</keyword>
<name>A0A926DBS6_9FIRM</name>
<dbReference type="Proteomes" id="UP000620366">
    <property type="component" value="Unassembled WGS sequence"/>
</dbReference>
<organism evidence="3 4">
    <name type="scientific">Feifania hominis</name>
    <dbReference type="NCBI Taxonomy" id="2763660"/>
    <lineage>
        <taxon>Bacteria</taxon>
        <taxon>Bacillati</taxon>
        <taxon>Bacillota</taxon>
        <taxon>Clostridia</taxon>
        <taxon>Eubacteriales</taxon>
        <taxon>Feifaniaceae</taxon>
        <taxon>Feifania</taxon>
    </lineage>
</organism>
<evidence type="ECO:0000313" key="3">
    <source>
        <dbReference type="EMBL" id="MBC8535183.1"/>
    </source>
</evidence>
<keyword evidence="4" id="KW-1185">Reference proteome</keyword>